<keyword evidence="1" id="KW-1133">Transmembrane helix</keyword>
<proteinExistence type="predicted"/>
<gene>
    <name evidence="2" type="ORF">M413DRAFT_134729</name>
</gene>
<dbReference type="Proteomes" id="UP000053424">
    <property type="component" value="Unassembled WGS sequence"/>
</dbReference>
<sequence length="157" mass="18213">MLSLYYLIIIFYSTRSSHSICSALIHPTSYIIQTQNKLHAYHHCFFVRSSLRSFIVYILDFSFCSLRFFRRFPFHFLILLLSFILFPRSYILGFYPPPSTTLPAQLPSYPRTHGRALPHPASTTRLTHPNTHARFLVFACFASLEITLISSASHHTL</sequence>
<organism evidence="2 3">
    <name type="scientific">Hebeloma cylindrosporum</name>
    <dbReference type="NCBI Taxonomy" id="76867"/>
    <lineage>
        <taxon>Eukaryota</taxon>
        <taxon>Fungi</taxon>
        <taxon>Dikarya</taxon>
        <taxon>Basidiomycota</taxon>
        <taxon>Agaricomycotina</taxon>
        <taxon>Agaricomycetes</taxon>
        <taxon>Agaricomycetidae</taxon>
        <taxon>Agaricales</taxon>
        <taxon>Agaricineae</taxon>
        <taxon>Hymenogastraceae</taxon>
        <taxon>Hebeloma</taxon>
    </lineage>
</organism>
<protein>
    <submittedName>
        <fullName evidence="2">Uncharacterized protein</fullName>
    </submittedName>
</protein>
<keyword evidence="3" id="KW-1185">Reference proteome</keyword>
<reference evidence="2 3" key="1">
    <citation type="submission" date="2014-04" db="EMBL/GenBank/DDBJ databases">
        <authorList>
            <consortium name="DOE Joint Genome Institute"/>
            <person name="Kuo A."/>
            <person name="Gay G."/>
            <person name="Dore J."/>
            <person name="Kohler A."/>
            <person name="Nagy L.G."/>
            <person name="Floudas D."/>
            <person name="Copeland A."/>
            <person name="Barry K.W."/>
            <person name="Cichocki N."/>
            <person name="Veneault-Fourrey C."/>
            <person name="LaButti K."/>
            <person name="Lindquist E.A."/>
            <person name="Lipzen A."/>
            <person name="Lundell T."/>
            <person name="Morin E."/>
            <person name="Murat C."/>
            <person name="Sun H."/>
            <person name="Tunlid A."/>
            <person name="Henrissat B."/>
            <person name="Grigoriev I.V."/>
            <person name="Hibbett D.S."/>
            <person name="Martin F."/>
            <person name="Nordberg H.P."/>
            <person name="Cantor M.N."/>
            <person name="Hua S.X."/>
        </authorList>
    </citation>
    <scope>NUCLEOTIDE SEQUENCE [LARGE SCALE GENOMIC DNA]</scope>
    <source>
        <strain evidence="3">h7</strain>
    </source>
</reference>
<dbReference type="AlphaFoldDB" id="A0A0C2XXT0"/>
<name>A0A0C2XXT0_HEBCY</name>
<evidence type="ECO:0000313" key="2">
    <source>
        <dbReference type="EMBL" id="KIM42478.1"/>
    </source>
</evidence>
<feature type="transmembrane region" description="Helical" evidence="1">
    <location>
        <begin position="76"/>
        <end position="95"/>
    </location>
</feature>
<dbReference type="HOGENOM" id="CLU_1678109_0_0_1"/>
<evidence type="ECO:0000313" key="3">
    <source>
        <dbReference type="Proteomes" id="UP000053424"/>
    </source>
</evidence>
<keyword evidence="1" id="KW-0472">Membrane</keyword>
<evidence type="ECO:0000256" key="1">
    <source>
        <dbReference type="SAM" id="Phobius"/>
    </source>
</evidence>
<accession>A0A0C2XXT0</accession>
<dbReference type="EMBL" id="KN831778">
    <property type="protein sequence ID" value="KIM42478.1"/>
    <property type="molecule type" value="Genomic_DNA"/>
</dbReference>
<reference evidence="3" key="2">
    <citation type="submission" date="2015-01" db="EMBL/GenBank/DDBJ databases">
        <title>Evolutionary Origins and Diversification of the Mycorrhizal Mutualists.</title>
        <authorList>
            <consortium name="DOE Joint Genome Institute"/>
            <consortium name="Mycorrhizal Genomics Consortium"/>
            <person name="Kohler A."/>
            <person name="Kuo A."/>
            <person name="Nagy L.G."/>
            <person name="Floudas D."/>
            <person name="Copeland A."/>
            <person name="Barry K.W."/>
            <person name="Cichocki N."/>
            <person name="Veneault-Fourrey C."/>
            <person name="LaButti K."/>
            <person name="Lindquist E.A."/>
            <person name="Lipzen A."/>
            <person name="Lundell T."/>
            <person name="Morin E."/>
            <person name="Murat C."/>
            <person name="Riley R."/>
            <person name="Ohm R."/>
            <person name="Sun H."/>
            <person name="Tunlid A."/>
            <person name="Henrissat B."/>
            <person name="Grigoriev I.V."/>
            <person name="Hibbett D.S."/>
            <person name="Martin F."/>
        </authorList>
    </citation>
    <scope>NUCLEOTIDE SEQUENCE [LARGE SCALE GENOMIC DNA]</scope>
    <source>
        <strain evidence="3">h7</strain>
    </source>
</reference>
<keyword evidence="1" id="KW-0812">Transmembrane</keyword>